<feature type="domain" description="CCHC-type" evidence="3">
    <location>
        <begin position="156"/>
        <end position="171"/>
    </location>
</feature>
<dbReference type="Pfam" id="PF00098">
    <property type="entry name" value="zf-CCHC"/>
    <property type="match status" value="1"/>
</dbReference>
<dbReference type="Proteomes" id="UP001632037">
    <property type="component" value="Unassembled WGS sequence"/>
</dbReference>
<dbReference type="PROSITE" id="PS50158">
    <property type="entry name" value="ZF_CCHC"/>
    <property type="match status" value="1"/>
</dbReference>
<dbReference type="AlphaFoldDB" id="A0ABD3EVD8"/>
<feature type="compositionally biased region" description="Basic and acidic residues" evidence="2">
    <location>
        <begin position="24"/>
        <end position="38"/>
    </location>
</feature>
<evidence type="ECO:0000313" key="4">
    <source>
        <dbReference type="EMBL" id="KAL3657069.1"/>
    </source>
</evidence>
<evidence type="ECO:0000256" key="2">
    <source>
        <dbReference type="SAM" id="MobiDB-lite"/>
    </source>
</evidence>
<keyword evidence="1" id="KW-0863">Zinc-finger</keyword>
<dbReference type="SMART" id="SM00343">
    <property type="entry name" value="ZnF_C2HC"/>
    <property type="match status" value="1"/>
</dbReference>
<reference evidence="4 5" key="1">
    <citation type="submission" date="2024-09" db="EMBL/GenBank/DDBJ databases">
        <title>Genome sequencing and assembly of Phytophthora oleae, isolate VK10A, causative agent of rot of olive drupes.</title>
        <authorList>
            <person name="Conti Taguali S."/>
            <person name="Riolo M."/>
            <person name="La Spada F."/>
            <person name="Cacciola S.O."/>
            <person name="Dionisio G."/>
        </authorList>
    </citation>
    <scope>NUCLEOTIDE SEQUENCE [LARGE SCALE GENOMIC DNA]</scope>
    <source>
        <strain evidence="4 5">VK10A</strain>
    </source>
</reference>
<accession>A0ABD3EVD8</accession>
<sequence length="178" mass="20631">MRFEGPHGLVSATRQGEEAGENTVELKRESSLDSSEMTDKRQCQELLAAFAVARVLDRHKRPKETFMEYKKALRRAGEGYKIQEVFYVVAFINGVDNQQLSHLLKESKPKDLDTTAKEAVLLAEQENKRPRAPSPPAARRDHEQPLKRPRQDSRSCYQCQQFGHIARDCPQRQRWNRR</sequence>
<comment type="caution">
    <text evidence="4">The sequence shown here is derived from an EMBL/GenBank/DDBJ whole genome shotgun (WGS) entry which is preliminary data.</text>
</comment>
<protein>
    <recommendedName>
        <fullName evidence="3">CCHC-type domain-containing protein</fullName>
    </recommendedName>
</protein>
<keyword evidence="1" id="KW-0479">Metal-binding</keyword>
<gene>
    <name evidence="4" type="ORF">V7S43_017982</name>
</gene>
<proteinExistence type="predicted"/>
<name>A0ABD3EVD8_9STRA</name>
<dbReference type="InterPro" id="IPR001878">
    <property type="entry name" value="Znf_CCHC"/>
</dbReference>
<dbReference type="EMBL" id="JBIMZQ010000069">
    <property type="protein sequence ID" value="KAL3657069.1"/>
    <property type="molecule type" value="Genomic_DNA"/>
</dbReference>
<dbReference type="GO" id="GO:0008270">
    <property type="term" value="F:zinc ion binding"/>
    <property type="evidence" value="ECO:0007669"/>
    <property type="project" value="UniProtKB-KW"/>
</dbReference>
<feature type="compositionally biased region" description="Basic and acidic residues" evidence="2">
    <location>
        <begin position="138"/>
        <end position="153"/>
    </location>
</feature>
<feature type="region of interest" description="Disordered" evidence="2">
    <location>
        <begin position="123"/>
        <end position="155"/>
    </location>
</feature>
<evidence type="ECO:0000256" key="1">
    <source>
        <dbReference type="PROSITE-ProRule" id="PRU00047"/>
    </source>
</evidence>
<dbReference type="InterPro" id="IPR036875">
    <property type="entry name" value="Znf_CCHC_sf"/>
</dbReference>
<evidence type="ECO:0000259" key="3">
    <source>
        <dbReference type="PROSITE" id="PS50158"/>
    </source>
</evidence>
<keyword evidence="1" id="KW-0862">Zinc</keyword>
<evidence type="ECO:0000313" key="5">
    <source>
        <dbReference type="Proteomes" id="UP001632037"/>
    </source>
</evidence>
<dbReference type="SUPFAM" id="SSF57756">
    <property type="entry name" value="Retrovirus zinc finger-like domains"/>
    <property type="match status" value="1"/>
</dbReference>
<feature type="region of interest" description="Disordered" evidence="2">
    <location>
        <begin position="1"/>
        <end position="38"/>
    </location>
</feature>
<organism evidence="4 5">
    <name type="scientific">Phytophthora oleae</name>
    <dbReference type="NCBI Taxonomy" id="2107226"/>
    <lineage>
        <taxon>Eukaryota</taxon>
        <taxon>Sar</taxon>
        <taxon>Stramenopiles</taxon>
        <taxon>Oomycota</taxon>
        <taxon>Peronosporomycetes</taxon>
        <taxon>Peronosporales</taxon>
        <taxon>Peronosporaceae</taxon>
        <taxon>Phytophthora</taxon>
    </lineage>
</organism>
<dbReference type="Gene3D" id="4.10.60.10">
    <property type="entry name" value="Zinc finger, CCHC-type"/>
    <property type="match status" value="1"/>
</dbReference>
<keyword evidence="5" id="KW-1185">Reference proteome</keyword>